<organism evidence="1 2">
    <name type="scientific">Trichophyton soudanense CBS 452.61</name>
    <dbReference type="NCBI Taxonomy" id="1215331"/>
    <lineage>
        <taxon>Eukaryota</taxon>
        <taxon>Fungi</taxon>
        <taxon>Dikarya</taxon>
        <taxon>Ascomycota</taxon>
        <taxon>Pezizomycotina</taxon>
        <taxon>Eurotiomycetes</taxon>
        <taxon>Eurotiomycetidae</taxon>
        <taxon>Onygenales</taxon>
        <taxon>Arthrodermataceae</taxon>
        <taxon>Trichophyton</taxon>
    </lineage>
</organism>
<reference evidence="1 2" key="1">
    <citation type="submission" date="2014-02" db="EMBL/GenBank/DDBJ databases">
        <title>The Genome Sequence of Trichophyton rubrum (morphotype soudanense) CBS 452.61.</title>
        <authorList>
            <consortium name="The Broad Institute Genomics Platform"/>
            <person name="Cuomo C.A."/>
            <person name="White T.C."/>
            <person name="Graser Y."/>
            <person name="Martinez-Rossi N."/>
            <person name="Heitman J."/>
            <person name="Young S.K."/>
            <person name="Zeng Q."/>
            <person name="Gargeya S."/>
            <person name="Abouelleil A."/>
            <person name="Alvarado L."/>
            <person name="Chapman S.B."/>
            <person name="Gainer-Dewar J."/>
            <person name="Goldberg J."/>
            <person name="Griggs A."/>
            <person name="Gujja S."/>
            <person name="Hansen M."/>
            <person name="Howarth C."/>
            <person name="Imamovic A."/>
            <person name="Larimer J."/>
            <person name="Martinez D."/>
            <person name="Murphy C."/>
            <person name="Pearson M.D."/>
            <person name="Persinoti G."/>
            <person name="Poon T."/>
            <person name="Priest M."/>
            <person name="Roberts A.D."/>
            <person name="Saif S."/>
            <person name="Shea T.D."/>
            <person name="Sykes S.N."/>
            <person name="Wortman J."/>
            <person name="Nusbaum C."/>
            <person name="Birren B."/>
        </authorList>
    </citation>
    <scope>NUCLEOTIDE SEQUENCE [LARGE SCALE GENOMIC DNA]</scope>
    <source>
        <strain evidence="1 2">CBS 452.61</strain>
    </source>
</reference>
<name>A0A022Y633_TRISD</name>
<proteinExistence type="predicted"/>
<dbReference type="EMBL" id="KK208726">
    <property type="protein sequence ID" value="EZF78380.1"/>
    <property type="molecule type" value="Genomic_DNA"/>
</dbReference>
<keyword evidence="2" id="KW-1185">Reference proteome</keyword>
<dbReference type="HOGENOM" id="CLU_1778797_0_0_1"/>
<sequence>MIHGISWRYSLSCCAVESRYNAKAMQQGGSRPTSQQPTDRPIIPRYLAEVGPVRETRRCTNDEAKEEGEKPRMLVHQKFASLLFLRNSLPCKRGRGEDQSRLSGRYCVPTLARKQRKRVDGWVERGKGTMKGGGMGRYFLYAGGKQ</sequence>
<evidence type="ECO:0000313" key="2">
    <source>
        <dbReference type="Proteomes" id="UP000023623"/>
    </source>
</evidence>
<accession>A0A022Y633</accession>
<gene>
    <name evidence="1" type="ORF">H105_00537</name>
</gene>
<protein>
    <submittedName>
        <fullName evidence="1">Uncharacterized protein</fullName>
    </submittedName>
</protein>
<dbReference type="Proteomes" id="UP000023623">
    <property type="component" value="Unassembled WGS sequence"/>
</dbReference>
<dbReference type="AlphaFoldDB" id="A0A022Y633"/>
<evidence type="ECO:0000313" key="1">
    <source>
        <dbReference type="EMBL" id="EZF78380.1"/>
    </source>
</evidence>